<dbReference type="PANTHER" id="PTHR46142:SF3">
    <property type="entry name" value="F18B13.24 PROTEIN"/>
    <property type="match status" value="1"/>
</dbReference>
<dbReference type="PROSITE" id="PS51819">
    <property type="entry name" value="VOC"/>
    <property type="match status" value="1"/>
</dbReference>
<protein>
    <submittedName>
        <fullName evidence="2">Glyoxalase</fullName>
    </submittedName>
</protein>
<dbReference type="InterPro" id="IPR004360">
    <property type="entry name" value="Glyas_Fos-R_dOase_dom"/>
</dbReference>
<dbReference type="Gene3D" id="3.10.180.10">
    <property type="entry name" value="2,3-Dihydroxybiphenyl 1,2-Dioxygenase, domain 1"/>
    <property type="match status" value="1"/>
</dbReference>
<feature type="domain" description="VOC" evidence="1">
    <location>
        <begin position="6"/>
        <end position="125"/>
    </location>
</feature>
<dbReference type="RefSeq" id="WP_048309994.1">
    <property type="nucleotide sequence ID" value="NZ_CP119526.1"/>
</dbReference>
<dbReference type="OrthoDB" id="9800322at2"/>
<dbReference type="Pfam" id="PF00903">
    <property type="entry name" value="Glyoxalase"/>
    <property type="match status" value="1"/>
</dbReference>
<name>A0A0J6CRB7_9BACL</name>
<dbReference type="Proteomes" id="UP000035996">
    <property type="component" value="Unassembled WGS sequence"/>
</dbReference>
<dbReference type="PANTHER" id="PTHR46142">
    <property type="match status" value="1"/>
</dbReference>
<evidence type="ECO:0000259" key="1">
    <source>
        <dbReference type="PROSITE" id="PS51819"/>
    </source>
</evidence>
<keyword evidence="3" id="KW-1185">Reference proteome</keyword>
<dbReference type="STRING" id="157733.AB986_06200"/>
<dbReference type="EMBL" id="LELK01000001">
    <property type="protein sequence ID" value="KMM38851.1"/>
    <property type="molecule type" value="Genomic_DNA"/>
</dbReference>
<dbReference type="InterPro" id="IPR029068">
    <property type="entry name" value="Glyas_Bleomycin-R_OHBP_Dase"/>
</dbReference>
<evidence type="ECO:0000313" key="2">
    <source>
        <dbReference type="EMBL" id="KMM38851.1"/>
    </source>
</evidence>
<organism evidence="2 3">
    <name type="scientific">Guptibacillus hwajinpoensis</name>
    <dbReference type="NCBI Taxonomy" id="208199"/>
    <lineage>
        <taxon>Bacteria</taxon>
        <taxon>Bacillati</taxon>
        <taxon>Bacillota</taxon>
        <taxon>Bacilli</taxon>
        <taxon>Bacillales</taxon>
        <taxon>Guptibacillaceae</taxon>
        <taxon>Guptibacillus</taxon>
    </lineage>
</organism>
<proteinExistence type="predicted"/>
<dbReference type="AlphaFoldDB" id="A0A0J6CRB7"/>
<reference evidence="2" key="1">
    <citation type="submission" date="2015-06" db="EMBL/GenBank/DDBJ databases">
        <authorList>
            <person name="Liu B."/>
            <person name="Wang J."/>
            <person name="Zhu Y."/>
            <person name="Liu G."/>
            <person name="Chen Q."/>
            <person name="Zheng C."/>
            <person name="Che J."/>
            <person name="Ge C."/>
            <person name="Shi H."/>
            <person name="Pan Z."/>
            <person name="Liu X."/>
        </authorList>
    </citation>
    <scope>NUCLEOTIDE SEQUENCE [LARGE SCALE GENOMIC DNA]</scope>
    <source>
        <strain evidence="2">DSM 16346</strain>
    </source>
</reference>
<evidence type="ECO:0000313" key="3">
    <source>
        <dbReference type="Proteomes" id="UP000035996"/>
    </source>
</evidence>
<accession>A0A0J6CRB7</accession>
<dbReference type="SUPFAM" id="SSF54593">
    <property type="entry name" value="Glyoxalase/Bleomycin resistance protein/Dihydroxybiphenyl dioxygenase"/>
    <property type="match status" value="1"/>
</dbReference>
<gene>
    <name evidence="2" type="ORF">AB986_06200</name>
</gene>
<sequence length="126" mass="14484">MIAINHLHHVSLAVTDLDRAKSFYSHILCLNEIERPAFDFPGAWYQVGSQQLHLIVYPEASTLRGTDELTSREGHFAFRVKSYEETLKWLKSTGIEIHENYYSKSGFAQLFVSDPDGNLIELNIER</sequence>
<comment type="caution">
    <text evidence="2">The sequence shown here is derived from an EMBL/GenBank/DDBJ whole genome shotgun (WGS) entry which is preliminary data.</text>
</comment>
<dbReference type="InterPro" id="IPR037523">
    <property type="entry name" value="VOC_core"/>
</dbReference>